<dbReference type="InterPro" id="IPR002068">
    <property type="entry name" value="A-crystallin/Hsp20_dom"/>
</dbReference>
<dbReference type="PROSITE" id="PS01031">
    <property type="entry name" value="SHSP"/>
    <property type="match status" value="1"/>
</dbReference>
<evidence type="ECO:0000256" key="1">
    <source>
        <dbReference type="ARBA" id="ARBA00023016"/>
    </source>
</evidence>
<dbReference type="PANTHER" id="PTHR46733:SF4">
    <property type="entry name" value="HEAT SHOCK PROTEIN 21, CHLOROPLASTIC"/>
    <property type="match status" value="1"/>
</dbReference>
<dbReference type="GO" id="GO:0009408">
    <property type="term" value="P:response to heat"/>
    <property type="evidence" value="ECO:0007669"/>
    <property type="project" value="InterPro"/>
</dbReference>
<dbReference type="AlphaFoldDB" id="A0A328AY52"/>
<evidence type="ECO:0000256" key="4">
    <source>
        <dbReference type="SAM" id="MobiDB-lite"/>
    </source>
</evidence>
<evidence type="ECO:0000313" key="6">
    <source>
        <dbReference type="EMBL" id="RAK59579.1"/>
    </source>
</evidence>
<evidence type="ECO:0000313" key="7">
    <source>
        <dbReference type="Proteomes" id="UP000249842"/>
    </source>
</evidence>
<dbReference type="SUPFAM" id="SSF49764">
    <property type="entry name" value="HSP20-like chaperones"/>
    <property type="match status" value="1"/>
</dbReference>
<dbReference type="InterPro" id="IPR008978">
    <property type="entry name" value="HSP20-like_chaperone"/>
</dbReference>
<dbReference type="InterPro" id="IPR044587">
    <property type="entry name" value="HSP21-like"/>
</dbReference>
<feature type="domain" description="SHSP" evidence="5">
    <location>
        <begin position="102"/>
        <end position="215"/>
    </location>
</feature>
<feature type="region of interest" description="Disordered" evidence="4">
    <location>
        <begin position="1"/>
        <end position="64"/>
    </location>
</feature>
<dbReference type="CDD" id="cd06464">
    <property type="entry name" value="ACD_sHsps-like"/>
    <property type="match status" value="1"/>
</dbReference>
<reference evidence="7" key="1">
    <citation type="submission" date="2018-05" db="EMBL/GenBank/DDBJ databases">
        <authorList>
            <person name="Li X."/>
        </authorList>
    </citation>
    <scope>NUCLEOTIDE SEQUENCE [LARGE SCALE GENOMIC DNA]</scope>
    <source>
        <strain evidence="7">HKS-05</strain>
    </source>
</reference>
<evidence type="ECO:0000256" key="2">
    <source>
        <dbReference type="PROSITE-ProRule" id="PRU00285"/>
    </source>
</evidence>
<organism evidence="6 7">
    <name type="scientific">Phenylobacterium hankyongense</name>
    <dbReference type="NCBI Taxonomy" id="1813876"/>
    <lineage>
        <taxon>Bacteria</taxon>
        <taxon>Pseudomonadati</taxon>
        <taxon>Pseudomonadota</taxon>
        <taxon>Alphaproteobacteria</taxon>
        <taxon>Caulobacterales</taxon>
        <taxon>Caulobacteraceae</taxon>
        <taxon>Phenylobacterium</taxon>
    </lineage>
</organism>
<feature type="region of interest" description="Disordered" evidence="4">
    <location>
        <begin position="205"/>
        <end position="228"/>
    </location>
</feature>
<keyword evidence="7" id="KW-1185">Reference proteome</keyword>
<protein>
    <submittedName>
        <fullName evidence="6">Hsp20/alpha crystallin family protein</fullName>
    </submittedName>
</protein>
<sequence length="228" mass="25168">MARRPLDDVSGQPDFDPVDEALQESFPASDPPAWAAQRSDRDRPDPPAPSNLWRPDMARNLPTPFRFTEDPGWAAGPFMMMQREMSRLLDDVARGAPQGAAGQGALMAPRLDVRETDNAFRVSVELPGVSEDDVEVNVDDDLLTIRAEKKEERDVERADQHITERLFGVFQRTLRLPAAADPQSIQANLENGVLEIIIPKAQGQGRSRRVQVGRREQSAAGEGGAQAH</sequence>
<dbReference type="PANTHER" id="PTHR46733">
    <property type="entry name" value="26.5 KDA HEAT SHOCK PROTEIN, MITOCHONDRIAL"/>
    <property type="match status" value="1"/>
</dbReference>
<evidence type="ECO:0000256" key="3">
    <source>
        <dbReference type="RuleBase" id="RU003616"/>
    </source>
</evidence>
<name>A0A328AY52_9CAUL</name>
<dbReference type="OrthoDB" id="9808910at2"/>
<evidence type="ECO:0000259" key="5">
    <source>
        <dbReference type="PROSITE" id="PS01031"/>
    </source>
</evidence>
<dbReference type="Pfam" id="PF00011">
    <property type="entry name" value="HSP20"/>
    <property type="match status" value="1"/>
</dbReference>
<comment type="similarity">
    <text evidence="2 3">Belongs to the small heat shock protein (HSP20) family.</text>
</comment>
<dbReference type="EMBL" id="QFYP01000001">
    <property type="protein sequence ID" value="RAK59579.1"/>
    <property type="molecule type" value="Genomic_DNA"/>
</dbReference>
<gene>
    <name evidence="6" type="ORF">DJ021_07075</name>
</gene>
<dbReference type="Gene3D" id="2.60.40.790">
    <property type="match status" value="1"/>
</dbReference>
<comment type="caution">
    <text evidence="6">The sequence shown here is derived from an EMBL/GenBank/DDBJ whole genome shotgun (WGS) entry which is preliminary data.</text>
</comment>
<proteinExistence type="inferred from homology"/>
<accession>A0A328AY52</accession>
<keyword evidence="1" id="KW-0346">Stress response</keyword>
<dbReference type="Proteomes" id="UP000249842">
    <property type="component" value="Unassembled WGS sequence"/>
</dbReference>